<evidence type="ECO:0000313" key="2">
    <source>
        <dbReference type="Proteomes" id="UP001359559"/>
    </source>
</evidence>
<reference evidence="1 2" key="1">
    <citation type="submission" date="2024-01" db="EMBL/GenBank/DDBJ databases">
        <title>The genomes of 5 underutilized Papilionoideae crops provide insights into root nodulation and disease resistance.</title>
        <authorList>
            <person name="Yuan L."/>
        </authorList>
    </citation>
    <scope>NUCLEOTIDE SEQUENCE [LARGE SCALE GENOMIC DNA]</scope>
    <source>
        <strain evidence="1">LY-2023</strain>
        <tissue evidence="1">Leaf</tissue>
    </source>
</reference>
<proteinExistence type="predicted"/>
<comment type="caution">
    <text evidence="1">The sequence shown here is derived from an EMBL/GenBank/DDBJ whole genome shotgun (WGS) entry which is preliminary data.</text>
</comment>
<dbReference type="Gene3D" id="3.90.550.50">
    <property type="match status" value="1"/>
</dbReference>
<dbReference type="EMBL" id="JAYKXN010000007">
    <property type="protein sequence ID" value="KAK7272307.1"/>
    <property type="molecule type" value="Genomic_DNA"/>
</dbReference>
<sequence length="481" mass="54290">MIMKSFDNPKKTQPLMKFILVTSSICAISLSLSVILLATTKVVNFGSGSGSSSSSILHYVSDSDPTTIDHIVFGIASSEGSWPRRKQYTKLWWNWKPNVTMRGCVFVDNLSDEEMAKNDTSLPPIRVSEDTSRFRYTYHGGTRSAIRVARVVKETVALNHSDVRWYVFGDDDTIFFPENLVKTLSKYDHRLWYYAGATSEVYDAAQVFGFGMAFGGGGFAISSSLAQVLAKDFDSCIERYPHLYGSDARVYSCITELGVGLTNEPGFHQVDVRGNIFGLLAAHPLTPLLSLHHPEFIDPIFPSMTTIESLQHLFEAVNVDSQRIVQQTVCYERKFSWTVSVSWGYAVQIYQNNELLPDVVRVQATFKPWREGNILQEIYTFNTREIPPDPCKGPTIFYLDNVSSGKDAIITSNYTKSFRNCSSDMPSLKELELIKVVTNKLDLDSKQNPRRHCCDVLSSSTRDLMEIAIRECTYEEMVYMP</sequence>
<organism evidence="1 2">
    <name type="scientific">Clitoria ternatea</name>
    <name type="common">Butterfly pea</name>
    <dbReference type="NCBI Taxonomy" id="43366"/>
    <lineage>
        <taxon>Eukaryota</taxon>
        <taxon>Viridiplantae</taxon>
        <taxon>Streptophyta</taxon>
        <taxon>Embryophyta</taxon>
        <taxon>Tracheophyta</taxon>
        <taxon>Spermatophyta</taxon>
        <taxon>Magnoliopsida</taxon>
        <taxon>eudicotyledons</taxon>
        <taxon>Gunneridae</taxon>
        <taxon>Pentapetalae</taxon>
        <taxon>rosids</taxon>
        <taxon>fabids</taxon>
        <taxon>Fabales</taxon>
        <taxon>Fabaceae</taxon>
        <taxon>Papilionoideae</taxon>
        <taxon>50 kb inversion clade</taxon>
        <taxon>NPAAA clade</taxon>
        <taxon>indigoferoid/millettioid clade</taxon>
        <taxon>Phaseoleae</taxon>
        <taxon>Clitoria</taxon>
    </lineage>
</organism>
<dbReference type="Pfam" id="PF04646">
    <property type="entry name" value="DUF604"/>
    <property type="match status" value="1"/>
</dbReference>
<evidence type="ECO:0000313" key="1">
    <source>
        <dbReference type="EMBL" id="KAK7272307.1"/>
    </source>
</evidence>
<dbReference type="FunFam" id="3.90.550.50:FF:000006">
    <property type="entry name" value="Fringe-related protein-like"/>
    <property type="match status" value="1"/>
</dbReference>
<dbReference type="AlphaFoldDB" id="A0AAN9F994"/>
<dbReference type="InterPro" id="IPR006740">
    <property type="entry name" value="DUF604"/>
</dbReference>
<protein>
    <recommendedName>
        <fullName evidence="3">Transferring glycosyl group transferase</fullName>
    </recommendedName>
</protein>
<name>A0AAN9F994_CLITE</name>
<accession>A0AAN9F994</accession>
<dbReference type="Proteomes" id="UP001359559">
    <property type="component" value="Unassembled WGS sequence"/>
</dbReference>
<gene>
    <name evidence="1" type="ORF">RJT34_28819</name>
</gene>
<keyword evidence="2" id="KW-1185">Reference proteome</keyword>
<dbReference type="PANTHER" id="PTHR10811">
    <property type="entry name" value="FRINGE-RELATED"/>
    <property type="match status" value="1"/>
</dbReference>
<evidence type="ECO:0008006" key="3">
    <source>
        <dbReference type="Google" id="ProtNLM"/>
    </source>
</evidence>